<feature type="compositionally biased region" description="Polar residues" evidence="2">
    <location>
        <begin position="9"/>
        <end position="41"/>
    </location>
</feature>
<feature type="compositionally biased region" description="Polar residues" evidence="2">
    <location>
        <begin position="82"/>
        <end position="94"/>
    </location>
</feature>
<dbReference type="Proteomes" id="UP000593906">
    <property type="component" value="Chromosome 5"/>
</dbReference>
<dbReference type="AlphaFoldDB" id="A0A7S7RG62"/>
<dbReference type="EMBL" id="CP044418">
    <property type="protein sequence ID" value="QOY41574.1"/>
    <property type="molecule type" value="Genomic_DNA"/>
</dbReference>
<evidence type="ECO:0000256" key="1">
    <source>
        <dbReference type="SAM" id="Coils"/>
    </source>
</evidence>
<proteinExistence type="predicted"/>
<evidence type="ECO:0000256" key="2">
    <source>
        <dbReference type="SAM" id="MobiDB-lite"/>
    </source>
</evidence>
<sequence>MMKRKFPHNFQTGQIDNIVKNSGTTKARSNYSNVNGNSSPYQYLPKIDRNKSTHCYLNSSSTLPNNLNSKNTKKVENTTKKFSSSLYQKIQNENQSKRPIDSKKEKNESGCSTKINPQQCQEYLNKKEINSSTGQLDERKKIVSSKKSHAEVGKNVSSVEESITVGIKMQLIYSLLCKSEFQSLTQLIFQLLSEKSVGLVNKTDKSKCILFLDYLILRTKKLSYIIDSLIQDRSILLKALEKDKQDLRLFIKNIKNTIYEKIVDSKNIQSFWHKCDVLSEELNLIKNKKNIQNEIEEEYDSYNEIKSLTKEKRINLNGKKKSIYDICLLLSRLISKY</sequence>
<dbReference type="VEuPathDB" id="CryptoDB:CPATCC_0023200"/>
<evidence type="ECO:0000313" key="3">
    <source>
        <dbReference type="EMBL" id="QOY41574.1"/>
    </source>
</evidence>
<name>A0A7S7RG62_CRYPV</name>
<gene>
    <name evidence="3" type="ORF">CPATCC_002143</name>
</gene>
<feature type="compositionally biased region" description="Low complexity" evidence="2">
    <location>
        <begin position="57"/>
        <end position="70"/>
    </location>
</feature>
<protein>
    <submittedName>
        <fullName evidence="3">Uncharacterized protein</fullName>
    </submittedName>
</protein>
<accession>A0A7S7RG62</accession>
<feature type="region of interest" description="Disordered" evidence="2">
    <location>
        <begin position="1"/>
        <end position="112"/>
    </location>
</feature>
<feature type="compositionally biased region" description="Basic and acidic residues" evidence="2">
    <location>
        <begin position="95"/>
        <end position="108"/>
    </location>
</feature>
<organism evidence="3 4">
    <name type="scientific">Cryptosporidium parvum</name>
    <dbReference type="NCBI Taxonomy" id="5807"/>
    <lineage>
        <taxon>Eukaryota</taxon>
        <taxon>Sar</taxon>
        <taxon>Alveolata</taxon>
        <taxon>Apicomplexa</taxon>
        <taxon>Conoidasida</taxon>
        <taxon>Coccidia</taxon>
        <taxon>Eucoccidiorida</taxon>
        <taxon>Eimeriorina</taxon>
        <taxon>Cryptosporidiidae</taxon>
        <taxon>Cryptosporidium</taxon>
    </lineage>
</organism>
<feature type="coiled-coil region" evidence="1">
    <location>
        <begin position="237"/>
        <end position="305"/>
    </location>
</feature>
<reference evidence="3 4" key="1">
    <citation type="submission" date="2019-09" db="EMBL/GenBank/DDBJ databases">
        <title>Consistent, comparative and evidence-based genome assembly and annotation for Cryptosporidium parvum, C. hominis and C. tyzzeri.</title>
        <authorList>
            <person name="Baptista R.P."/>
            <person name="Li Y."/>
            <person name="Sateriale A."/>
            <person name="Ansell B."/>
            <person name="Jex A."/>
            <person name="Sanders M."/>
            <person name="Brooks K."/>
            <person name="Tracey A."/>
            <person name="Berriman M."/>
            <person name="Striepen B."/>
            <person name="Cotton J.A."/>
            <person name="Kissinger J.C."/>
        </authorList>
    </citation>
    <scope>NUCLEOTIDE SEQUENCE [LARGE SCALE GENOMIC DNA]</scope>
    <source>
        <strain evidence="3 4">IOWA-ATCC</strain>
    </source>
</reference>
<evidence type="ECO:0000313" key="4">
    <source>
        <dbReference type="Proteomes" id="UP000593906"/>
    </source>
</evidence>
<keyword evidence="1" id="KW-0175">Coiled coil</keyword>